<feature type="region of interest" description="Disordered" evidence="1">
    <location>
        <begin position="66"/>
        <end position="108"/>
    </location>
</feature>
<proteinExistence type="predicted"/>
<keyword evidence="3" id="KW-1185">Reference proteome</keyword>
<sequence>MGLVAESELKVLREAKLRKEPESESKAGLGPKLTMGLLSKAGVSNTDQNQSFSVIYGTLKKPLYFIPSASHPRSTSPTATPEKRARKKKGNTEKVEGGTSARQNRTRPMICGRLPSWRCLLGPNSIYLHLVSSEDRRRATRSLDGRREKS</sequence>
<accession>A0A4C1X2S3</accession>
<evidence type="ECO:0000256" key="1">
    <source>
        <dbReference type="SAM" id="MobiDB-lite"/>
    </source>
</evidence>
<gene>
    <name evidence="2" type="ORF">EVAR_80337_1</name>
</gene>
<reference evidence="2 3" key="1">
    <citation type="journal article" date="2019" name="Commun. Biol.">
        <title>The bagworm genome reveals a unique fibroin gene that provides high tensile strength.</title>
        <authorList>
            <person name="Kono N."/>
            <person name="Nakamura H."/>
            <person name="Ohtoshi R."/>
            <person name="Tomita M."/>
            <person name="Numata K."/>
            <person name="Arakawa K."/>
        </authorList>
    </citation>
    <scope>NUCLEOTIDE SEQUENCE [LARGE SCALE GENOMIC DNA]</scope>
</reference>
<evidence type="ECO:0000313" key="2">
    <source>
        <dbReference type="EMBL" id="GBP56575.1"/>
    </source>
</evidence>
<dbReference type="EMBL" id="BGZK01000696">
    <property type="protein sequence ID" value="GBP56575.1"/>
    <property type="molecule type" value="Genomic_DNA"/>
</dbReference>
<comment type="caution">
    <text evidence="2">The sequence shown here is derived from an EMBL/GenBank/DDBJ whole genome shotgun (WGS) entry which is preliminary data.</text>
</comment>
<protein>
    <submittedName>
        <fullName evidence="2">Uncharacterized protein</fullName>
    </submittedName>
</protein>
<evidence type="ECO:0000313" key="3">
    <source>
        <dbReference type="Proteomes" id="UP000299102"/>
    </source>
</evidence>
<dbReference type="Proteomes" id="UP000299102">
    <property type="component" value="Unassembled WGS sequence"/>
</dbReference>
<organism evidence="2 3">
    <name type="scientific">Eumeta variegata</name>
    <name type="common">Bagworm moth</name>
    <name type="synonym">Eumeta japonica</name>
    <dbReference type="NCBI Taxonomy" id="151549"/>
    <lineage>
        <taxon>Eukaryota</taxon>
        <taxon>Metazoa</taxon>
        <taxon>Ecdysozoa</taxon>
        <taxon>Arthropoda</taxon>
        <taxon>Hexapoda</taxon>
        <taxon>Insecta</taxon>
        <taxon>Pterygota</taxon>
        <taxon>Neoptera</taxon>
        <taxon>Endopterygota</taxon>
        <taxon>Lepidoptera</taxon>
        <taxon>Glossata</taxon>
        <taxon>Ditrysia</taxon>
        <taxon>Tineoidea</taxon>
        <taxon>Psychidae</taxon>
        <taxon>Oiketicinae</taxon>
        <taxon>Eumeta</taxon>
    </lineage>
</organism>
<dbReference type="AlphaFoldDB" id="A0A4C1X2S3"/>
<name>A0A4C1X2S3_EUMVA</name>